<feature type="non-terminal residue" evidence="1">
    <location>
        <position position="1"/>
    </location>
</feature>
<evidence type="ECO:0000313" key="1">
    <source>
        <dbReference type="EMBL" id="CAG8801027.1"/>
    </source>
</evidence>
<proteinExistence type="predicted"/>
<gene>
    <name evidence="1" type="ORF">RPERSI_LOCUS21034</name>
</gene>
<evidence type="ECO:0000313" key="2">
    <source>
        <dbReference type="Proteomes" id="UP000789920"/>
    </source>
</evidence>
<sequence length="187" mass="21261">PIKQLMGIWELDSKALDVALKAGTENALNSLGVSGFINESVCFVTQTRLNVCPAFIEKDSQFVKSSTSQTRSKFVCSRCFNNEGGHFFQRRKKNTPQFSCIEKHANDNQRSLYLLGRWIQEMSTDQDQELQAMLLEEVWSGVVKFLDKKTSTSKNSKDNNNSVDTEQTIQTHPPTYFSIRAALRIKK</sequence>
<accession>A0ACA9RMI2</accession>
<reference evidence="1" key="1">
    <citation type="submission" date="2021-06" db="EMBL/GenBank/DDBJ databases">
        <authorList>
            <person name="Kallberg Y."/>
            <person name="Tangrot J."/>
            <person name="Rosling A."/>
        </authorList>
    </citation>
    <scope>NUCLEOTIDE SEQUENCE</scope>
    <source>
        <strain evidence="1">MA461A</strain>
    </source>
</reference>
<protein>
    <submittedName>
        <fullName evidence="1">4428_t:CDS:1</fullName>
    </submittedName>
</protein>
<organism evidence="1 2">
    <name type="scientific">Racocetra persica</name>
    <dbReference type="NCBI Taxonomy" id="160502"/>
    <lineage>
        <taxon>Eukaryota</taxon>
        <taxon>Fungi</taxon>
        <taxon>Fungi incertae sedis</taxon>
        <taxon>Mucoromycota</taxon>
        <taxon>Glomeromycotina</taxon>
        <taxon>Glomeromycetes</taxon>
        <taxon>Diversisporales</taxon>
        <taxon>Gigasporaceae</taxon>
        <taxon>Racocetra</taxon>
    </lineage>
</organism>
<comment type="caution">
    <text evidence="1">The sequence shown here is derived from an EMBL/GenBank/DDBJ whole genome shotgun (WGS) entry which is preliminary data.</text>
</comment>
<keyword evidence="2" id="KW-1185">Reference proteome</keyword>
<dbReference type="EMBL" id="CAJVQC010060670">
    <property type="protein sequence ID" value="CAG8801027.1"/>
    <property type="molecule type" value="Genomic_DNA"/>
</dbReference>
<feature type="non-terminal residue" evidence="1">
    <location>
        <position position="187"/>
    </location>
</feature>
<dbReference type="Proteomes" id="UP000789920">
    <property type="component" value="Unassembled WGS sequence"/>
</dbReference>
<name>A0ACA9RMI2_9GLOM</name>